<reference evidence="1 2" key="1">
    <citation type="submission" date="2019-03" db="EMBL/GenBank/DDBJ databases">
        <title>First draft genome of Liparis tanakae, snailfish: a comprehensive survey of snailfish specific genes.</title>
        <authorList>
            <person name="Kim W."/>
            <person name="Song I."/>
            <person name="Jeong J.-H."/>
            <person name="Kim D."/>
            <person name="Kim S."/>
            <person name="Ryu S."/>
            <person name="Song J.Y."/>
            <person name="Lee S.K."/>
        </authorList>
    </citation>
    <scope>NUCLEOTIDE SEQUENCE [LARGE SCALE GENOMIC DNA]</scope>
    <source>
        <tissue evidence="1">Muscle</tissue>
    </source>
</reference>
<evidence type="ECO:0000313" key="1">
    <source>
        <dbReference type="EMBL" id="TNN89687.1"/>
    </source>
</evidence>
<organism evidence="1 2">
    <name type="scientific">Liparis tanakae</name>
    <name type="common">Tanaka's snailfish</name>
    <dbReference type="NCBI Taxonomy" id="230148"/>
    <lineage>
        <taxon>Eukaryota</taxon>
        <taxon>Metazoa</taxon>
        <taxon>Chordata</taxon>
        <taxon>Craniata</taxon>
        <taxon>Vertebrata</taxon>
        <taxon>Euteleostomi</taxon>
        <taxon>Actinopterygii</taxon>
        <taxon>Neopterygii</taxon>
        <taxon>Teleostei</taxon>
        <taxon>Neoteleostei</taxon>
        <taxon>Acanthomorphata</taxon>
        <taxon>Eupercaria</taxon>
        <taxon>Perciformes</taxon>
        <taxon>Cottioidei</taxon>
        <taxon>Cottales</taxon>
        <taxon>Liparidae</taxon>
        <taxon>Liparis</taxon>
    </lineage>
</organism>
<keyword evidence="2" id="KW-1185">Reference proteome</keyword>
<protein>
    <submittedName>
        <fullName evidence="1">Uncharacterized protein</fullName>
    </submittedName>
</protein>
<accession>A0A4Z2JI83</accession>
<sequence length="78" mass="8768">MNQTSSHKTLDMDWRYNHQSQEAIENQVQLLKNLSTSVVSLAFSNVSHMDSHAPLGTALMTSRLCPRDSPGFPWVPVQ</sequence>
<evidence type="ECO:0000313" key="2">
    <source>
        <dbReference type="Proteomes" id="UP000314294"/>
    </source>
</evidence>
<proteinExistence type="predicted"/>
<dbReference type="EMBL" id="SRLO01000001">
    <property type="protein sequence ID" value="TNN89687.1"/>
    <property type="molecule type" value="Genomic_DNA"/>
</dbReference>
<dbReference type="Proteomes" id="UP000314294">
    <property type="component" value="Unassembled WGS sequence"/>
</dbReference>
<comment type="caution">
    <text evidence="1">The sequence shown here is derived from an EMBL/GenBank/DDBJ whole genome shotgun (WGS) entry which is preliminary data.</text>
</comment>
<dbReference type="AlphaFoldDB" id="A0A4Z2JI83"/>
<name>A0A4Z2JI83_9TELE</name>
<gene>
    <name evidence="1" type="ORF">EYF80_000290</name>
</gene>